<keyword evidence="3" id="KW-1185">Reference proteome</keyword>
<dbReference type="InterPro" id="IPR029021">
    <property type="entry name" value="Prot-tyrosine_phosphatase-like"/>
</dbReference>
<accession>A0A926ZEY9</accession>
<protein>
    <submittedName>
        <fullName evidence="2">Dual specificity protein phosphatase family protein</fullName>
    </submittedName>
</protein>
<dbReference type="Pfam" id="PF00782">
    <property type="entry name" value="DSPc"/>
    <property type="match status" value="1"/>
</dbReference>
<feature type="domain" description="Tyrosine specific protein phosphatases" evidence="1">
    <location>
        <begin position="82"/>
        <end position="118"/>
    </location>
</feature>
<dbReference type="CDD" id="cd14498">
    <property type="entry name" value="DSP"/>
    <property type="match status" value="1"/>
</dbReference>
<dbReference type="AlphaFoldDB" id="A0A926ZEY9"/>
<evidence type="ECO:0000259" key="1">
    <source>
        <dbReference type="PROSITE" id="PS50056"/>
    </source>
</evidence>
<dbReference type="EMBL" id="JACJPW010000010">
    <property type="protein sequence ID" value="MBD2180593.1"/>
    <property type="molecule type" value="Genomic_DNA"/>
</dbReference>
<dbReference type="Gene3D" id="3.90.190.10">
    <property type="entry name" value="Protein tyrosine phosphatase superfamily"/>
    <property type="match status" value="1"/>
</dbReference>
<dbReference type="PROSITE" id="PS00383">
    <property type="entry name" value="TYR_PHOSPHATASE_1"/>
    <property type="match status" value="1"/>
</dbReference>
<dbReference type="Proteomes" id="UP000641646">
    <property type="component" value="Unassembled WGS sequence"/>
</dbReference>
<evidence type="ECO:0000313" key="2">
    <source>
        <dbReference type="EMBL" id="MBD2180593.1"/>
    </source>
</evidence>
<reference evidence="2" key="2">
    <citation type="submission" date="2020-08" db="EMBL/GenBank/DDBJ databases">
        <authorList>
            <person name="Chen M."/>
            <person name="Teng W."/>
            <person name="Zhao L."/>
            <person name="Hu C."/>
            <person name="Zhou Y."/>
            <person name="Han B."/>
            <person name="Song L."/>
            <person name="Shu W."/>
        </authorList>
    </citation>
    <scope>NUCLEOTIDE SEQUENCE</scope>
    <source>
        <strain evidence="2">FACHB-1375</strain>
    </source>
</reference>
<reference evidence="2" key="1">
    <citation type="journal article" date="2015" name="ISME J.">
        <title>Draft Genome Sequence of Streptomyces incarnatus NRRL8089, which Produces the Nucleoside Antibiotic Sinefungin.</title>
        <authorList>
            <person name="Oshima K."/>
            <person name="Hattori M."/>
            <person name="Shimizu H."/>
            <person name="Fukuda K."/>
            <person name="Nemoto M."/>
            <person name="Inagaki K."/>
            <person name="Tamura T."/>
        </authorList>
    </citation>
    <scope>NUCLEOTIDE SEQUENCE</scope>
    <source>
        <strain evidence="2">FACHB-1375</strain>
    </source>
</reference>
<dbReference type="GO" id="GO:0008579">
    <property type="term" value="F:JUN kinase phosphatase activity"/>
    <property type="evidence" value="ECO:0007669"/>
    <property type="project" value="TreeGrafter"/>
</dbReference>
<dbReference type="InterPro" id="IPR016130">
    <property type="entry name" value="Tyr_Pase_AS"/>
</dbReference>
<proteinExistence type="predicted"/>
<dbReference type="SUPFAM" id="SSF52799">
    <property type="entry name" value="(Phosphotyrosine protein) phosphatases II"/>
    <property type="match status" value="1"/>
</dbReference>
<dbReference type="PANTHER" id="PTHR46377:SF1">
    <property type="entry name" value="DUAL SPECIFICITY PROTEIN PHOSPHATASE 19"/>
    <property type="match status" value="1"/>
</dbReference>
<dbReference type="PANTHER" id="PTHR46377">
    <property type="entry name" value="DUAL SPECIFICITY PROTEIN PHOSPHATASE 19"/>
    <property type="match status" value="1"/>
</dbReference>
<dbReference type="InterPro" id="IPR000340">
    <property type="entry name" value="Dual-sp_phosphatase_cat-dom"/>
</dbReference>
<evidence type="ECO:0000313" key="3">
    <source>
        <dbReference type="Proteomes" id="UP000641646"/>
    </source>
</evidence>
<dbReference type="GO" id="GO:0005737">
    <property type="term" value="C:cytoplasm"/>
    <property type="evidence" value="ECO:0007669"/>
    <property type="project" value="TreeGrafter"/>
</dbReference>
<dbReference type="PROSITE" id="PS50056">
    <property type="entry name" value="TYR_PHOSPHATASE_2"/>
    <property type="match status" value="1"/>
</dbReference>
<gene>
    <name evidence="2" type="ORF">H6G03_05660</name>
</gene>
<dbReference type="InterPro" id="IPR000387">
    <property type="entry name" value="Tyr_Pase_dom"/>
</dbReference>
<organism evidence="2 3">
    <name type="scientific">Aerosakkonema funiforme FACHB-1375</name>
    <dbReference type="NCBI Taxonomy" id="2949571"/>
    <lineage>
        <taxon>Bacteria</taxon>
        <taxon>Bacillati</taxon>
        <taxon>Cyanobacteriota</taxon>
        <taxon>Cyanophyceae</taxon>
        <taxon>Oscillatoriophycideae</taxon>
        <taxon>Aerosakkonematales</taxon>
        <taxon>Aerosakkonemataceae</taxon>
        <taxon>Aerosakkonema</taxon>
    </lineage>
</organism>
<comment type="caution">
    <text evidence="2">The sequence shown here is derived from an EMBL/GenBank/DDBJ whole genome shotgun (WGS) entry which is preliminary data.</text>
</comment>
<sequence length="170" mass="18853">MKTQLLSQLNPLTEILIASHIEANEYLFNTNQQGLIKYLISIGDPGDSAPSGFCQVPLRLRLEFHDLEKSNNDLNSVLPTYENIAKVIDFINSIANWNGAMLIHCHAGISRSTAIALIVWAYLLGSGGEEQALAYVLTARPQARPNRLIVKLGDELLNRRSKLIQLLDST</sequence>
<dbReference type="RefSeq" id="WP_190462957.1">
    <property type="nucleotide sequence ID" value="NZ_JACJPW010000010.1"/>
</dbReference>
<name>A0A926ZEY9_9CYAN</name>